<dbReference type="AlphaFoldDB" id="A0A1Z2LBZ4"/>
<dbReference type="PANTHER" id="PTHR24291">
    <property type="entry name" value="CYTOCHROME P450 FAMILY 4"/>
    <property type="match status" value="1"/>
</dbReference>
<dbReference type="InterPro" id="IPR002403">
    <property type="entry name" value="Cyt_P450_E_grp-IV"/>
</dbReference>
<organism evidence="9 10">
    <name type="scientific">Streptomyces albireticuli</name>
    <dbReference type="NCBI Taxonomy" id="1940"/>
    <lineage>
        <taxon>Bacteria</taxon>
        <taxon>Bacillati</taxon>
        <taxon>Actinomycetota</taxon>
        <taxon>Actinomycetes</taxon>
        <taxon>Kitasatosporales</taxon>
        <taxon>Streptomycetaceae</taxon>
        <taxon>Streptomyces</taxon>
    </lineage>
</organism>
<reference evidence="9 10" key="1">
    <citation type="submission" date="2017-06" db="EMBL/GenBank/DDBJ databases">
        <title>Streptomyces albireticuli Genome sequencing and assembly.</title>
        <authorList>
            <person name="Wang Y."/>
            <person name="Du B."/>
            <person name="Ding Y."/>
            <person name="Liu H."/>
            <person name="Hou Q."/>
            <person name="Liu K."/>
            <person name="Yao L."/>
            <person name="Wang C."/>
        </authorList>
    </citation>
    <scope>NUCLEOTIDE SEQUENCE [LARGE SCALE GENOMIC DNA]</scope>
    <source>
        <strain evidence="9 10">MDJK11</strain>
    </source>
</reference>
<dbReference type="PRINTS" id="PR00465">
    <property type="entry name" value="EP450IV"/>
</dbReference>
<dbReference type="InterPro" id="IPR001128">
    <property type="entry name" value="Cyt_P450"/>
</dbReference>
<keyword evidence="3 7" id="KW-0479">Metal-binding</keyword>
<evidence type="ECO:0000256" key="6">
    <source>
        <dbReference type="ARBA" id="ARBA00023033"/>
    </source>
</evidence>
<dbReference type="Gene3D" id="1.10.630.10">
    <property type="entry name" value="Cytochrome P450"/>
    <property type="match status" value="1"/>
</dbReference>
<dbReference type="GO" id="GO:0004497">
    <property type="term" value="F:monooxygenase activity"/>
    <property type="evidence" value="ECO:0007669"/>
    <property type="project" value="UniProtKB-KW"/>
</dbReference>
<keyword evidence="6 8" id="KW-0503">Monooxygenase</keyword>
<accession>A0A1Z2LBZ4</accession>
<dbReference type="PROSITE" id="PS00086">
    <property type="entry name" value="CYTOCHROME_P450"/>
    <property type="match status" value="1"/>
</dbReference>
<dbReference type="PRINTS" id="PR00385">
    <property type="entry name" value="P450"/>
</dbReference>
<keyword evidence="5 7" id="KW-0408">Iron</keyword>
<dbReference type="PANTHER" id="PTHR24291:SF50">
    <property type="entry name" value="BIFUNCTIONAL ALBAFLAVENONE MONOOXYGENASE_TERPENE SYNTHASE"/>
    <property type="match status" value="1"/>
</dbReference>
<dbReference type="GO" id="GO:0016705">
    <property type="term" value="F:oxidoreductase activity, acting on paired donors, with incorporation or reduction of molecular oxygen"/>
    <property type="evidence" value="ECO:0007669"/>
    <property type="project" value="InterPro"/>
</dbReference>
<feature type="binding site" description="axial binding residue" evidence="7">
    <location>
        <position position="396"/>
    </location>
    <ligand>
        <name>heme</name>
        <dbReference type="ChEBI" id="CHEBI:30413"/>
    </ligand>
    <ligandPart>
        <name>Fe</name>
        <dbReference type="ChEBI" id="CHEBI:18248"/>
    </ligandPart>
</feature>
<dbReference type="GO" id="GO:0005506">
    <property type="term" value="F:iron ion binding"/>
    <property type="evidence" value="ECO:0007669"/>
    <property type="project" value="InterPro"/>
</dbReference>
<dbReference type="Pfam" id="PF00067">
    <property type="entry name" value="p450"/>
    <property type="match status" value="1"/>
</dbReference>
<keyword evidence="2 7" id="KW-0349">Heme</keyword>
<dbReference type="EMBL" id="CP021744">
    <property type="protein sequence ID" value="ARZ71731.1"/>
    <property type="molecule type" value="Genomic_DNA"/>
</dbReference>
<dbReference type="InterPro" id="IPR017972">
    <property type="entry name" value="Cyt_P450_CS"/>
</dbReference>
<name>A0A1Z2LBZ4_9ACTN</name>
<evidence type="ECO:0000256" key="5">
    <source>
        <dbReference type="ARBA" id="ARBA00023004"/>
    </source>
</evidence>
<evidence type="ECO:0000313" key="10">
    <source>
        <dbReference type="Proteomes" id="UP000195755"/>
    </source>
</evidence>
<evidence type="ECO:0000256" key="3">
    <source>
        <dbReference type="ARBA" id="ARBA00022723"/>
    </source>
</evidence>
<proteinExistence type="inferred from homology"/>
<evidence type="ECO:0000256" key="8">
    <source>
        <dbReference type="RuleBase" id="RU000461"/>
    </source>
</evidence>
<protein>
    <submittedName>
        <fullName evidence="9">Cytochrome P450</fullName>
    </submittedName>
</protein>
<evidence type="ECO:0000256" key="7">
    <source>
        <dbReference type="PIRSR" id="PIRSR602403-1"/>
    </source>
</evidence>
<dbReference type="SUPFAM" id="SSF48264">
    <property type="entry name" value="Cytochrome P450"/>
    <property type="match status" value="1"/>
</dbReference>
<sequence length="463" mass="51012">MMNSSPFPTPAKGLPLLGHLVPLLRDPLGFLARLPARGDLVQVRLGPLRALVVCDPDLTCDVLRDDRTFDKGGPVYERLREFAGNGLATCPYGDHRRQRRLLQPAFHPARLPGYARAAAARAAETTGSWQDGQILDVLAVLQELTVRITVDTLFSTTVPPDLLTQALSDLNTLVSGLTVRMATPPPMDRLPTLGNRRYHQARARLPRLLHRLVSERQAAGTDHGDLLSMLLTAQDPVPGPAEQRLTDTEVIDQIVTFFLGATETAASTLAWALHLLGQHPETERRLHAEVDAVLGGRPATHADLPRLELTGRILTETLRLWPSAWGVTRTCTADTHLDRYPVPAGTTIVYSPYLLHHRADLYPDPERFDPDRWAPENPRPPRREAYIPFGGGARKCIGERFVTSEMVLALATIATRWRLRPLPGTRVRPTIGGPTLNPSGLRMCAIARTTTGISSPANREKPQ</sequence>
<dbReference type="OrthoDB" id="4746309at2"/>
<keyword evidence="4 8" id="KW-0560">Oxidoreductase</keyword>
<dbReference type="Proteomes" id="UP000195755">
    <property type="component" value="Chromosome"/>
</dbReference>
<evidence type="ECO:0000256" key="4">
    <source>
        <dbReference type="ARBA" id="ARBA00023002"/>
    </source>
</evidence>
<comment type="similarity">
    <text evidence="1 8">Belongs to the cytochrome P450 family.</text>
</comment>
<dbReference type="KEGG" id="salj:SMD11_6155"/>
<dbReference type="GO" id="GO:0020037">
    <property type="term" value="F:heme binding"/>
    <property type="evidence" value="ECO:0007669"/>
    <property type="project" value="InterPro"/>
</dbReference>
<evidence type="ECO:0000256" key="2">
    <source>
        <dbReference type="ARBA" id="ARBA00022617"/>
    </source>
</evidence>
<evidence type="ECO:0000313" key="9">
    <source>
        <dbReference type="EMBL" id="ARZ71731.1"/>
    </source>
</evidence>
<gene>
    <name evidence="9" type="primary">ptlI</name>
    <name evidence="9" type="ORF">SMD11_6155</name>
</gene>
<dbReference type="InterPro" id="IPR036396">
    <property type="entry name" value="Cyt_P450_sf"/>
</dbReference>
<dbReference type="CDD" id="cd11049">
    <property type="entry name" value="CYP170A1-like"/>
    <property type="match status" value="1"/>
</dbReference>
<dbReference type="InterPro" id="IPR050196">
    <property type="entry name" value="Cytochrome_P450_Monoox"/>
</dbReference>
<dbReference type="RefSeq" id="WP_087929480.1">
    <property type="nucleotide sequence ID" value="NZ_CP021744.1"/>
</dbReference>
<comment type="cofactor">
    <cofactor evidence="7">
        <name>heme</name>
        <dbReference type="ChEBI" id="CHEBI:30413"/>
    </cofactor>
</comment>
<evidence type="ECO:0000256" key="1">
    <source>
        <dbReference type="ARBA" id="ARBA00010617"/>
    </source>
</evidence>